<organism evidence="2 3">
    <name type="scientific">Nonomuraea salmonea</name>
    <dbReference type="NCBI Taxonomy" id="46181"/>
    <lineage>
        <taxon>Bacteria</taxon>
        <taxon>Bacillati</taxon>
        <taxon>Actinomycetota</taxon>
        <taxon>Actinomycetes</taxon>
        <taxon>Streptosporangiales</taxon>
        <taxon>Streptosporangiaceae</taxon>
        <taxon>Nonomuraea</taxon>
    </lineage>
</organism>
<comment type="caution">
    <text evidence="2">The sequence shown here is derived from an EMBL/GenBank/DDBJ whole genome shotgun (WGS) entry which is preliminary data.</text>
</comment>
<accession>A0ABV5P2L9</accession>
<reference evidence="2 3" key="1">
    <citation type="submission" date="2024-09" db="EMBL/GenBank/DDBJ databases">
        <authorList>
            <person name="Sun Q."/>
            <person name="Mori K."/>
        </authorList>
    </citation>
    <scope>NUCLEOTIDE SEQUENCE [LARGE SCALE GENOMIC DNA]</scope>
    <source>
        <strain evidence="2 3">JCM 3324</strain>
    </source>
</reference>
<evidence type="ECO:0008006" key="4">
    <source>
        <dbReference type="Google" id="ProtNLM"/>
    </source>
</evidence>
<evidence type="ECO:0000256" key="1">
    <source>
        <dbReference type="SAM" id="MobiDB-lite"/>
    </source>
</evidence>
<sequence length="87" mass="9391">MSNVTLTGRTVHEPGTSRDHRGDVVRDAACHQAFGGVDAGRWQETDQPVNCRRCLRLVAAQPAEPPPWEELPLFPEVGSGDIPASSS</sequence>
<feature type="compositionally biased region" description="Basic and acidic residues" evidence="1">
    <location>
        <begin position="10"/>
        <end position="23"/>
    </location>
</feature>
<feature type="region of interest" description="Disordered" evidence="1">
    <location>
        <begin position="1"/>
        <end position="23"/>
    </location>
</feature>
<dbReference type="Proteomes" id="UP001589568">
    <property type="component" value="Unassembled WGS sequence"/>
</dbReference>
<protein>
    <recommendedName>
        <fullName evidence="4">Zinc finger protein</fullName>
    </recommendedName>
</protein>
<gene>
    <name evidence="2" type="ORF">ACFFR3_45675</name>
</gene>
<evidence type="ECO:0000313" key="2">
    <source>
        <dbReference type="EMBL" id="MFB9476825.1"/>
    </source>
</evidence>
<dbReference type="RefSeq" id="WP_345410288.1">
    <property type="nucleotide sequence ID" value="NZ_BAAAXS010000002.1"/>
</dbReference>
<proteinExistence type="predicted"/>
<dbReference type="EMBL" id="JBHMCF010000057">
    <property type="protein sequence ID" value="MFB9476825.1"/>
    <property type="molecule type" value="Genomic_DNA"/>
</dbReference>
<name>A0ABV5P2L9_9ACTN</name>
<keyword evidence="3" id="KW-1185">Reference proteome</keyword>
<feature type="region of interest" description="Disordered" evidence="1">
    <location>
        <begin position="65"/>
        <end position="87"/>
    </location>
</feature>
<evidence type="ECO:0000313" key="3">
    <source>
        <dbReference type="Proteomes" id="UP001589568"/>
    </source>
</evidence>